<dbReference type="InterPro" id="IPR036869">
    <property type="entry name" value="J_dom_sf"/>
</dbReference>
<accession>A0A7I8VQS4</accession>
<dbReference type="GO" id="GO:0016020">
    <property type="term" value="C:membrane"/>
    <property type="evidence" value="ECO:0007669"/>
    <property type="project" value="UniProtKB-SubCell"/>
</dbReference>
<evidence type="ECO:0000256" key="1">
    <source>
        <dbReference type="ARBA" id="ARBA00004370"/>
    </source>
</evidence>
<dbReference type="Proteomes" id="UP000549394">
    <property type="component" value="Unassembled WGS sequence"/>
</dbReference>
<dbReference type="InterPro" id="IPR018253">
    <property type="entry name" value="DnaJ_domain_CS"/>
</dbReference>
<dbReference type="InterPro" id="IPR001623">
    <property type="entry name" value="DnaJ_domain"/>
</dbReference>
<dbReference type="InterPro" id="IPR055225">
    <property type="entry name" value="DNAJC11-like_beta-barrel"/>
</dbReference>
<dbReference type="PRINTS" id="PR00625">
    <property type="entry name" value="JDOMAIN"/>
</dbReference>
<name>A0A7I8VQS4_9ANNE</name>
<keyword evidence="4" id="KW-0175">Coiled coil</keyword>
<reference evidence="6 7" key="1">
    <citation type="submission" date="2020-08" db="EMBL/GenBank/DDBJ databases">
        <authorList>
            <person name="Hejnol A."/>
        </authorList>
    </citation>
    <scope>NUCLEOTIDE SEQUENCE [LARGE SCALE GENOMIC DNA]</scope>
</reference>
<dbReference type="PANTHER" id="PTHR44157">
    <property type="entry name" value="DNAJ HOMOLOG SUBFAMILY C MEMBER 11"/>
    <property type="match status" value="1"/>
</dbReference>
<evidence type="ECO:0000256" key="3">
    <source>
        <dbReference type="ARBA" id="ARBA00023186"/>
    </source>
</evidence>
<keyword evidence="3" id="KW-0143">Chaperone</keyword>
<dbReference type="GO" id="GO:0042407">
    <property type="term" value="P:cristae formation"/>
    <property type="evidence" value="ECO:0007669"/>
    <property type="project" value="TreeGrafter"/>
</dbReference>
<evidence type="ECO:0000259" key="5">
    <source>
        <dbReference type="PROSITE" id="PS50076"/>
    </source>
</evidence>
<keyword evidence="7" id="KW-1185">Reference proteome</keyword>
<feature type="coiled-coil region" evidence="4">
    <location>
        <begin position="376"/>
        <end position="415"/>
    </location>
</feature>
<protein>
    <submittedName>
        <fullName evidence="6">DgyrCDS6817</fullName>
    </submittedName>
</protein>
<gene>
    <name evidence="6" type="ORF">DGYR_LOCUS6514</name>
</gene>
<evidence type="ECO:0000256" key="2">
    <source>
        <dbReference type="ARBA" id="ARBA00023136"/>
    </source>
</evidence>
<sequence>MDEDDLELFDNDDFYAWLGLGRNATAEEINNAYRRMSKIYHPDKHALDQLKKEKAERLFNKIKRAHEVLSDPHKKVIYDTTGEKGLQAEGWELLPKQKTPQEILLEYERLKQEREERSELPHLEVNQMSIAQSIEFPLTVKDRIVLQGQLASQNGNGSGAVATSYRRVLSDNSWVETELSVGNGLGVSVRGFRQLWARSYCTMTASLQDTRKGLRPSLNILTASQIDKNIQGRLSWNALRPSSIQYSLVYDNECNHGSVTLNVGILNSYLSATYVRKFPDYEMKLKGSVKYGTFGIWSEGSCEKKLTKFSTVSGAISVGSHTGVLLKIRVSRGNMQFFFPIHLSDYVDPAAIFYGTCITVGGYFALKNLLILPFVKSREKENLQRKKGEFEEWSKEQKKNALAELDLMKETVERSYNNEKAKGGLVIKKALFGKLSGENLQKSDCIDVTLPMQALVNDSKIVLPANTNISELPGFYDPCFGEPKELSIKYDFRRRPHSCILNEKKKIVIPCKDHTCEESGEPVT</sequence>
<evidence type="ECO:0000313" key="7">
    <source>
        <dbReference type="Proteomes" id="UP000549394"/>
    </source>
</evidence>
<dbReference type="Pfam" id="PF00226">
    <property type="entry name" value="DnaJ"/>
    <property type="match status" value="1"/>
</dbReference>
<dbReference type="Pfam" id="PF22774">
    <property type="entry name" value="DNAJC11_beta-barrel"/>
    <property type="match status" value="1"/>
</dbReference>
<dbReference type="SUPFAM" id="SSF46565">
    <property type="entry name" value="Chaperone J-domain"/>
    <property type="match status" value="1"/>
</dbReference>
<dbReference type="GO" id="GO:0005739">
    <property type="term" value="C:mitochondrion"/>
    <property type="evidence" value="ECO:0007669"/>
    <property type="project" value="GOC"/>
</dbReference>
<organism evidence="6 7">
    <name type="scientific">Dimorphilus gyrociliatus</name>
    <dbReference type="NCBI Taxonomy" id="2664684"/>
    <lineage>
        <taxon>Eukaryota</taxon>
        <taxon>Metazoa</taxon>
        <taxon>Spiralia</taxon>
        <taxon>Lophotrochozoa</taxon>
        <taxon>Annelida</taxon>
        <taxon>Polychaeta</taxon>
        <taxon>Polychaeta incertae sedis</taxon>
        <taxon>Dinophilidae</taxon>
        <taxon>Dimorphilus</taxon>
    </lineage>
</organism>
<keyword evidence="2" id="KW-0472">Membrane</keyword>
<dbReference type="AlphaFoldDB" id="A0A7I8VQS4"/>
<evidence type="ECO:0000313" key="6">
    <source>
        <dbReference type="EMBL" id="CAD5118078.1"/>
    </source>
</evidence>
<dbReference type="InterPro" id="IPR052243">
    <property type="entry name" value="Mito_inner_membrane_organizer"/>
</dbReference>
<proteinExistence type="predicted"/>
<dbReference type="Gene3D" id="1.10.287.110">
    <property type="entry name" value="DnaJ domain"/>
    <property type="match status" value="1"/>
</dbReference>
<dbReference type="PROSITE" id="PS00636">
    <property type="entry name" value="DNAJ_1"/>
    <property type="match status" value="1"/>
</dbReference>
<comment type="caution">
    <text evidence="6">The sequence shown here is derived from an EMBL/GenBank/DDBJ whole genome shotgun (WGS) entry which is preliminary data.</text>
</comment>
<evidence type="ECO:0000256" key="4">
    <source>
        <dbReference type="SAM" id="Coils"/>
    </source>
</evidence>
<dbReference type="SMART" id="SM00271">
    <property type="entry name" value="DnaJ"/>
    <property type="match status" value="1"/>
</dbReference>
<dbReference type="PANTHER" id="PTHR44157:SF1">
    <property type="entry name" value="DNAJ HOMOLOG SUBFAMILY C MEMBER 11"/>
    <property type="match status" value="1"/>
</dbReference>
<dbReference type="CDD" id="cd06257">
    <property type="entry name" value="DnaJ"/>
    <property type="match status" value="1"/>
</dbReference>
<dbReference type="InterPro" id="IPR024586">
    <property type="entry name" value="DnaJ-like_C11_C"/>
</dbReference>
<dbReference type="EMBL" id="CAJFCJ010000008">
    <property type="protein sequence ID" value="CAD5118078.1"/>
    <property type="molecule type" value="Genomic_DNA"/>
</dbReference>
<comment type="subcellular location">
    <subcellularLocation>
        <location evidence="1">Membrane</location>
    </subcellularLocation>
</comment>
<dbReference type="PROSITE" id="PS50076">
    <property type="entry name" value="DNAJ_2"/>
    <property type="match status" value="1"/>
</dbReference>
<dbReference type="Pfam" id="PF11875">
    <property type="entry name" value="DnaJ-like_C11_C"/>
    <property type="match status" value="1"/>
</dbReference>
<feature type="domain" description="J" evidence="5">
    <location>
        <begin position="13"/>
        <end position="82"/>
    </location>
</feature>
<dbReference type="OrthoDB" id="18010at2759"/>